<evidence type="ECO:0000259" key="2">
    <source>
        <dbReference type="Pfam" id="PF13439"/>
    </source>
</evidence>
<protein>
    <submittedName>
        <fullName evidence="3">Putative Glycosyl transferase, group 1</fullName>
    </submittedName>
</protein>
<evidence type="ECO:0000259" key="1">
    <source>
        <dbReference type="Pfam" id="PF00534"/>
    </source>
</evidence>
<dbReference type="SUPFAM" id="SSF53756">
    <property type="entry name" value="UDP-Glycosyltransferase/glycogen phosphorylase"/>
    <property type="match status" value="1"/>
</dbReference>
<dbReference type="Gene3D" id="3.40.50.2000">
    <property type="entry name" value="Glycogen Phosphorylase B"/>
    <property type="match status" value="2"/>
</dbReference>
<name>D8PB99_9BACT</name>
<dbReference type="HOGENOM" id="CLU_743188_0_0_0"/>
<evidence type="ECO:0000313" key="3">
    <source>
        <dbReference type="EMBL" id="CBK40508.1"/>
    </source>
</evidence>
<evidence type="ECO:0000313" key="4">
    <source>
        <dbReference type="Proteomes" id="UP000001660"/>
    </source>
</evidence>
<dbReference type="InterPro" id="IPR028098">
    <property type="entry name" value="Glyco_trans_4-like_N"/>
</dbReference>
<feature type="domain" description="Glycosyltransferase subfamily 4-like N-terminal" evidence="2">
    <location>
        <begin position="20"/>
        <end position="185"/>
    </location>
</feature>
<dbReference type="CAZy" id="GT4">
    <property type="family name" value="Glycosyltransferase Family 4"/>
</dbReference>
<dbReference type="Proteomes" id="UP000001660">
    <property type="component" value="Chromosome"/>
</dbReference>
<keyword evidence="3" id="KW-0808">Transferase</keyword>
<dbReference type="STRING" id="330214.NIDE0740"/>
<dbReference type="KEGG" id="nde:NIDE0740"/>
<dbReference type="InterPro" id="IPR001296">
    <property type="entry name" value="Glyco_trans_1"/>
</dbReference>
<sequence length="369" mass="41924">MKARPHVCILTSQYFDWGIYGGFGSMSRKLAESLVRSGHRVSVIVPGRQGQQPSETIGGVEIRSFSPRNVVAACRLIRESSADIFHSQDPTVLTYLAQRLHPRRAHLVTSRDPREMSDWWVEFLYATPMRRLLTPLNYLTESGLLVRRAVRRADAVFCPAHFLKEKVKRLYGLSVLPTLLPNLIDVPATLPEKSVRPTITFVARWDKRKRPWLFLELAAQFPAYRFVAVGQGSASAESGFDAQLRRKFRDVPNLEMPGLINRFREPERMHKILSDTWIFVSTAVREGLPLTFLEAAAYGCPIISRVDPDQFASRFGKQVHDDDYAAAIRTLLAESPLEKGRAAYDYVRETYETSTALAAHQIQYERFAA</sequence>
<dbReference type="OrthoDB" id="9775208at2"/>
<accession>D8PB99</accession>
<dbReference type="PANTHER" id="PTHR12526:SF630">
    <property type="entry name" value="GLYCOSYLTRANSFERASE"/>
    <property type="match status" value="1"/>
</dbReference>
<dbReference type="Pfam" id="PF00534">
    <property type="entry name" value="Glycos_transf_1"/>
    <property type="match status" value="1"/>
</dbReference>
<dbReference type="GO" id="GO:0016757">
    <property type="term" value="F:glycosyltransferase activity"/>
    <property type="evidence" value="ECO:0007669"/>
    <property type="project" value="InterPro"/>
</dbReference>
<dbReference type="Pfam" id="PF13439">
    <property type="entry name" value="Glyco_transf_4"/>
    <property type="match status" value="1"/>
</dbReference>
<proteinExistence type="predicted"/>
<dbReference type="PANTHER" id="PTHR12526">
    <property type="entry name" value="GLYCOSYLTRANSFERASE"/>
    <property type="match status" value="1"/>
</dbReference>
<organism evidence="3 4">
    <name type="scientific">Nitrospira defluvii</name>
    <dbReference type="NCBI Taxonomy" id="330214"/>
    <lineage>
        <taxon>Bacteria</taxon>
        <taxon>Pseudomonadati</taxon>
        <taxon>Nitrospirota</taxon>
        <taxon>Nitrospiria</taxon>
        <taxon>Nitrospirales</taxon>
        <taxon>Nitrospiraceae</taxon>
        <taxon>Nitrospira</taxon>
    </lineage>
</organism>
<feature type="domain" description="Glycosyl transferase family 1" evidence="1">
    <location>
        <begin position="193"/>
        <end position="306"/>
    </location>
</feature>
<dbReference type="CDD" id="cd03801">
    <property type="entry name" value="GT4_PimA-like"/>
    <property type="match status" value="1"/>
</dbReference>
<gene>
    <name evidence="3" type="ORF">NIDE0740</name>
</gene>
<dbReference type="AlphaFoldDB" id="D8PB99"/>
<reference evidence="3 4" key="1">
    <citation type="journal article" date="2010" name="Proc. Natl. Acad. Sci. U.S.A.">
        <title>A Nitrospira metagenome illuminates the physiology and evolution of globally important nitrite-oxidizing bacteria.</title>
        <authorList>
            <person name="Lucker S."/>
            <person name="Wagner M."/>
            <person name="Maixner F."/>
            <person name="Pelletier E."/>
            <person name="Koch H."/>
            <person name="Vacherie B."/>
            <person name="Rattei T."/>
            <person name="Sinninghe Damste J."/>
            <person name="Spieck E."/>
            <person name="Le Paslier D."/>
            <person name="Daims H."/>
        </authorList>
    </citation>
    <scope>NUCLEOTIDE SEQUENCE [LARGE SCALE GENOMIC DNA]</scope>
</reference>
<dbReference type="eggNOG" id="COG0438">
    <property type="taxonomic scope" value="Bacteria"/>
</dbReference>
<dbReference type="EMBL" id="FP929003">
    <property type="protein sequence ID" value="CBK40508.1"/>
    <property type="molecule type" value="Genomic_DNA"/>
</dbReference>
<keyword evidence="4" id="KW-1185">Reference proteome</keyword>